<evidence type="ECO:0000313" key="10">
    <source>
        <dbReference type="EMBL" id="WOV83371.1"/>
    </source>
</evidence>
<name>A0ABZ0KTF6_9BACL</name>
<dbReference type="EMBL" id="CP116341">
    <property type="protein sequence ID" value="WOV83371.1"/>
    <property type="molecule type" value="Genomic_DNA"/>
</dbReference>
<sequence>MTEVKLLFSQDAAIQQNEDLKTFSKQVQAGSGAAVFSEGRQWYVMAVKDGKTGCLETVRAMAGTAARELSRGKVSSATLDVNALRNGFPDISPEEAVTAFTEGWHLGAYQFLTYKSKSEPFCTKLTIEGASEKAVQTGEQRAEAVSYSRDLMNELSDVLNPESYPERLKDVFKDTDATVIVHDKAKLEEMKMNGVLTVGRGSRYAPSFVEVSYSKNPSKPLVALVGKGVTFDTGGISLKSGKDLSDMRMDMGGSAAVAGAMKLLAESGADVNVVALIPMVENTPDNTAVLPGEVIQYKNGHTVQVGNTDAEGRLILADGLLRAGELKADYVVDIATLTGSIENALGSEIAGVFGDEELASKMKAIGTKNGDAVWPMPLIDAYDETLQSDYADFNNISSLSFAGSITAALFLRRFVSKDSRWLHVDMAGMMQKTSNSGYYPKTATGYGARLLADFVSEISK</sequence>
<dbReference type="Gene3D" id="3.40.630.10">
    <property type="entry name" value="Zn peptidases"/>
    <property type="match status" value="1"/>
</dbReference>
<dbReference type="GO" id="GO:0004177">
    <property type="term" value="F:aminopeptidase activity"/>
    <property type="evidence" value="ECO:0007669"/>
    <property type="project" value="UniProtKB-KW"/>
</dbReference>
<dbReference type="PANTHER" id="PTHR11963">
    <property type="entry name" value="LEUCINE AMINOPEPTIDASE-RELATED"/>
    <property type="match status" value="1"/>
</dbReference>
<comment type="function">
    <text evidence="6">Presumably involved in the processing and regular turnover of intracellular proteins. Catalyzes the removal of unsubstituted N-terminal amino acids from various peptides.</text>
</comment>
<keyword evidence="2 10" id="KW-0031">Aminopeptidase</keyword>
<dbReference type="InterPro" id="IPR000819">
    <property type="entry name" value="Peptidase_M17_C"/>
</dbReference>
<feature type="domain" description="Cytosol aminopeptidase" evidence="9">
    <location>
        <begin position="307"/>
        <end position="314"/>
    </location>
</feature>
<evidence type="ECO:0000256" key="2">
    <source>
        <dbReference type="ARBA" id="ARBA00022438"/>
    </source>
</evidence>
<evidence type="ECO:0000256" key="4">
    <source>
        <dbReference type="ARBA" id="ARBA00022801"/>
    </source>
</evidence>
<dbReference type="PRINTS" id="PR00481">
    <property type="entry name" value="LAMNOPPTDASE"/>
</dbReference>
<dbReference type="CDD" id="cd00433">
    <property type="entry name" value="Peptidase_M17"/>
    <property type="match status" value="1"/>
</dbReference>
<proteinExistence type="inferred from homology"/>
<keyword evidence="4" id="KW-0378">Hydrolase</keyword>
<dbReference type="Proteomes" id="UP001303532">
    <property type="component" value="Chromosome"/>
</dbReference>
<accession>A0ABZ0KTF6</accession>
<evidence type="ECO:0000256" key="3">
    <source>
        <dbReference type="ARBA" id="ARBA00022670"/>
    </source>
</evidence>
<keyword evidence="11" id="KW-1185">Reference proteome</keyword>
<dbReference type="Pfam" id="PF00883">
    <property type="entry name" value="Peptidase_M17"/>
    <property type="match status" value="1"/>
</dbReference>
<evidence type="ECO:0000256" key="5">
    <source>
        <dbReference type="ARBA" id="ARBA00033172"/>
    </source>
</evidence>
<comment type="similarity">
    <text evidence="1">Belongs to the peptidase M17 family.</text>
</comment>
<evidence type="ECO:0000259" key="9">
    <source>
        <dbReference type="PROSITE" id="PS00631"/>
    </source>
</evidence>
<evidence type="ECO:0000313" key="11">
    <source>
        <dbReference type="Proteomes" id="UP001303532"/>
    </source>
</evidence>
<evidence type="ECO:0000256" key="1">
    <source>
        <dbReference type="ARBA" id="ARBA00009528"/>
    </source>
</evidence>
<dbReference type="InterPro" id="IPR008283">
    <property type="entry name" value="Peptidase_M17_N"/>
</dbReference>
<dbReference type="SUPFAM" id="SSF52949">
    <property type="entry name" value="Macro domain-like"/>
    <property type="match status" value="1"/>
</dbReference>
<evidence type="ECO:0000256" key="8">
    <source>
        <dbReference type="ARBA" id="ARBA00050061"/>
    </source>
</evidence>
<dbReference type="PROSITE" id="PS00631">
    <property type="entry name" value="CYTOSOL_AP"/>
    <property type="match status" value="1"/>
</dbReference>
<protein>
    <recommendedName>
        <fullName evidence="7">Probable cytosol aminopeptidase</fullName>
    </recommendedName>
    <alternativeName>
        <fullName evidence="8">Leucine aminopeptidase</fullName>
    </alternativeName>
    <alternativeName>
        <fullName evidence="5">Leucyl aminopeptidase</fullName>
    </alternativeName>
</protein>
<dbReference type="RefSeq" id="WP_323691062.1">
    <property type="nucleotide sequence ID" value="NZ_CP116341.1"/>
</dbReference>
<reference evidence="10 11" key="1">
    <citation type="submission" date="2023-01" db="EMBL/GenBank/DDBJ databases">
        <title>Sporosarcina sp. nov., isolated from Korean tranditional fermented seafood 'Jeotgal'.</title>
        <authorList>
            <person name="Yang A.-I."/>
        </authorList>
    </citation>
    <scope>NUCLEOTIDE SEQUENCE [LARGE SCALE GENOMIC DNA]</scope>
    <source>
        <strain evidence="10 11">B2O-1</strain>
    </source>
</reference>
<evidence type="ECO:0000256" key="7">
    <source>
        <dbReference type="ARBA" id="ARBA00050021"/>
    </source>
</evidence>
<dbReference type="PANTHER" id="PTHR11963:SF23">
    <property type="entry name" value="CYTOSOL AMINOPEPTIDASE"/>
    <property type="match status" value="1"/>
</dbReference>
<keyword evidence="3" id="KW-0645">Protease</keyword>
<dbReference type="InterPro" id="IPR011356">
    <property type="entry name" value="Leucine_aapep/pepB"/>
</dbReference>
<organism evidence="10 11">
    <name type="scientific">Sporosarcina jeotgali</name>
    <dbReference type="NCBI Taxonomy" id="3020056"/>
    <lineage>
        <taxon>Bacteria</taxon>
        <taxon>Bacillati</taxon>
        <taxon>Bacillota</taxon>
        <taxon>Bacilli</taxon>
        <taxon>Bacillales</taxon>
        <taxon>Caryophanaceae</taxon>
        <taxon>Sporosarcina</taxon>
    </lineage>
</organism>
<gene>
    <name evidence="10" type="ORF">PGH26_10595</name>
</gene>
<dbReference type="SUPFAM" id="SSF53187">
    <property type="entry name" value="Zn-dependent exopeptidases"/>
    <property type="match status" value="1"/>
</dbReference>
<dbReference type="InterPro" id="IPR043472">
    <property type="entry name" value="Macro_dom-like"/>
</dbReference>
<evidence type="ECO:0000256" key="6">
    <source>
        <dbReference type="ARBA" id="ARBA00049972"/>
    </source>
</evidence>
<dbReference type="Pfam" id="PF02789">
    <property type="entry name" value="Peptidase_M17_N"/>
    <property type="match status" value="1"/>
</dbReference>
<dbReference type="Gene3D" id="3.40.220.10">
    <property type="entry name" value="Leucine Aminopeptidase, subunit E, domain 1"/>
    <property type="match status" value="1"/>
</dbReference>